<feature type="compositionally biased region" description="Basic and acidic residues" evidence="1">
    <location>
        <begin position="97"/>
        <end position="108"/>
    </location>
</feature>
<proteinExistence type="predicted"/>
<feature type="region of interest" description="Disordered" evidence="1">
    <location>
        <begin position="97"/>
        <end position="126"/>
    </location>
</feature>
<name>A0A381XVV5_9ZZZZ</name>
<evidence type="ECO:0000313" key="2">
    <source>
        <dbReference type="EMBL" id="SVA68914.1"/>
    </source>
</evidence>
<evidence type="ECO:0000256" key="1">
    <source>
        <dbReference type="SAM" id="MobiDB-lite"/>
    </source>
</evidence>
<dbReference type="EMBL" id="UINC01016574">
    <property type="protein sequence ID" value="SVA68914.1"/>
    <property type="molecule type" value="Genomic_DNA"/>
</dbReference>
<reference evidence="2" key="1">
    <citation type="submission" date="2018-05" db="EMBL/GenBank/DDBJ databases">
        <authorList>
            <person name="Lanie J.A."/>
            <person name="Ng W.-L."/>
            <person name="Kazmierczak K.M."/>
            <person name="Andrzejewski T.M."/>
            <person name="Davidsen T.M."/>
            <person name="Wayne K.J."/>
            <person name="Tettelin H."/>
            <person name="Glass J.I."/>
            <person name="Rusch D."/>
            <person name="Podicherti R."/>
            <person name="Tsui H.-C.T."/>
            <person name="Winkler M.E."/>
        </authorList>
    </citation>
    <scope>NUCLEOTIDE SEQUENCE</scope>
</reference>
<feature type="compositionally biased region" description="Basic and acidic residues" evidence="1">
    <location>
        <begin position="117"/>
        <end position="126"/>
    </location>
</feature>
<organism evidence="2">
    <name type="scientific">marine metagenome</name>
    <dbReference type="NCBI Taxonomy" id="408172"/>
    <lineage>
        <taxon>unclassified sequences</taxon>
        <taxon>metagenomes</taxon>
        <taxon>ecological metagenomes</taxon>
    </lineage>
</organism>
<accession>A0A381XVV5</accession>
<gene>
    <name evidence="2" type="ORF">METZ01_LOCUS121768</name>
</gene>
<sequence length="126" mass="14048">MKRTTSAEDKAAAKLIAELEKYGLLVKAYDPQFKKDIVMITSKGVKVKDFLNAFTELDKGKKDNKDGTKFTMKNVNKAMLKFMSGMEAVSKMAQKYDKDTGGAPKADKSLFTPKFGGGHEKTKNQW</sequence>
<protein>
    <submittedName>
        <fullName evidence="2">Uncharacterized protein</fullName>
    </submittedName>
</protein>
<dbReference type="AlphaFoldDB" id="A0A381XVV5"/>